<proteinExistence type="predicted"/>
<reference evidence="2" key="1">
    <citation type="submission" date="2020-02" db="EMBL/GenBank/DDBJ databases">
        <authorList>
            <person name="Meier V. D."/>
        </authorList>
    </citation>
    <scope>NUCLEOTIDE SEQUENCE</scope>
    <source>
        <strain evidence="2">AVDCRST_MAG41</strain>
    </source>
</reference>
<dbReference type="Gene3D" id="3.10.450.50">
    <property type="match status" value="1"/>
</dbReference>
<dbReference type="AlphaFoldDB" id="A0A6J4ITC2"/>
<dbReference type="InterPro" id="IPR037401">
    <property type="entry name" value="SnoaL-like"/>
</dbReference>
<evidence type="ECO:0000259" key="1">
    <source>
        <dbReference type="Pfam" id="PF12680"/>
    </source>
</evidence>
<dbReference type="SUPFAM" id="SSF54427">
    <property type="entry name" value="NTF2-like"/>
    <property type="match status" value="1"/>
</dbReference>
<organism evidence="2">
    <name type="scientific">uncultured Mycobacteriales bacterium</name>
    <dbReference type="NCBI Taxonomy" id="581187"/>
    <lineage>
        <taxon>Bacteria</taxon>
        <taxon>Bacillati</taxon>
        <taxon>Actinomycetota</taxon>
        <taxon>Actinomycetes</taxon>
        <taxon>Mycobacteriales</taxon>
        <taxon>environmental samples</taxon>
    </lineage>
</organism>
<name>A0A6J4ITC2_9ACTN</name>
<gene>
    <name evidence="2" type="ORF">AVDCRST_MAG41-2926</name>
</gene>
<evidence type="ECO:0000313" key="2">
    <source>
        <dbReference type="EMBL" id="CAA9258868.1"/>
    </source>
</evidence>
<feature type="domain" description="SnoaL-like" evidence="1">
    <location>
        <begin position="15"/>
        <end position="114"/>
    </location>
</feature>
<accession>A0A6J4ITC2</accession>
<protein>
    <recommendedName>
        <fullName evidence="1">SnoaL-like domain-containing protein</fullName>
    </recommendedName>
</protein>
<sequence length="129" mass="14221">MTAQDTAGAAEELLARAYAAYNQQDLDGLLALVSDEVDWPDGSHRLRGRAAVTAYWTQQWTRVRTHDRPVRFTHRPDGTVTVRISQVVRSLAGEVISTGSFDHLHHIEDSRIVRLDIQDAASGSDPGGD</sequence>
<dbReference type="InterPro" id="IPR032710">
    <property type="entry name" value="NTF2-like_dom_sf"/>
</dbReference>
<dbReference type="EMBL" id="CADCTP010000212">
    <property type="protein sequence ID" value="CAA9258868.1"/>
    <property type="molecule type" value="Genomic_DNA"/>
</dbReference>
<dbReference type="Pfam" id="PF12680">
    <property type="entry name" value="SnoaL_2"/>
    <property type="match status" value="1"/>
</dbReference>